<dbReference type="EMBL" id="VCNI01000001">
    <property type="protein sequence ID" value="TMU56654.1"/>
    <property type="molecule type" value="Genomic_DNA"/>
</dbReference>
<reference evidence="2 3" key="1">
    <citation type="submission" date="2019-05" db="EMBL/GenBank/DDBJ databases">
        <title>Flagellimonas sp. AsT0115, sp. nov., isolated from a marine red algae, Asparagopsis taxiformis.</title>
        <authorList>
            <person name="Kim J."/>
            <person name="Jeong S.E."/>
            <person name="Jeon C.O."/>
        </authorList>
    </citation>
    <scope>NUCLEOTIDE SEQUENCE [LARGE SCALE GENOMIC DNA]</scope>
    <source>
        <strain evidence="2 3">AsT0115</strain>
    </source>
</reference>
<sequence>MKYMWIALLLIIAKAHAQDNGIYSIKEYYYDLKEQMDTARENENPSFYVVLSEENVLRKTMPAVGSYHGFTEKWFLTVENLNDGPKYGTDGVLVYEKRDFDIDTRNEVNEFIYKNGALIFCFIKTEGNEYRYYFKQNNLIHFVEKRTEDSNFSPYRKEDWRSLLKRSKHP</sequence>
<protein>
    <submittedName>
        <fullName evidence="2">Uncharacterized protein</fullName>
    </submittedName>
</protein>
<keyword evidence="3" id="KW-1185">Reference proteome</keyword>
<accession>A0ABY2WNT3</accession>
<dbReference type="Proteomes" id="UP000751614">
    <property type="component" value="Unassembled WGS sequence"/>
</dbReference>
<evidence type="ECO:0000313" key="2">
    <source>
        <dbReference type="EMBL" id="TMU56654.1"/>
    </source>
</evidence>
<feature type="signal peptide" evidence="1">
    <location>
        <begin position="1"/>
        <end position="17"/>
    </location>
</feature>
<evidence type="ECO:0000256" key="1">
    <source>
        <dbReference type="SAM" id="SignalP"/>
    </source>
</evidence>
<comment type="caution">
    <text evidence="2">The sequence shown here is derived from an EMBL/GenBank/DDBJ whole genome shotgun (WGS) entry which is preliminary data.</text>
</comment>
<dbReference type="RefSeq" id="WP_138833328.1">
    <property type="nucleotide sequence ID" value="NZ_VCNI01000001.1"/>
</dbReference>
<evidence type="ECO:0000313" key="3">
    <source>
        <dbReference type="Proteomes" id="UP000751614"/>
    </source>
</evidence>
<organism evidence="2 3">
    <name type="scientific">Flagellimonas algicola</name>
    <dbReference type="NCBI Taxonomy" id="2583815"/>
    <lineage>
        <taxon>Bacteria</taxon>
        <taxon>Pseudomonadati</taxon>
        <taxon>Bacteroidota</taxon>
        <taxon>Flavobacteriia</taxon>
        <taxon>Flavobacteriales</taxon>
        <taxon>Flavobacteriaceae</taxon>
        <taxon>Flagellimonas</taxon>
    </lineage>
</organism>
<feature type="chain" id="PRO_5045935438" evidence="1">
    <location>
        <begin position="18"/>
        <end position="170"/>
    </location>
</feature>
<gene>
    <name evidence="2" type="ORF">FGG15_03680</name>
</gene>
<name>A0ABY2WNT3_9FLAO</name>
<keyword evidence="1" id="KW-0732">Signal</keyword>
<proteinExistence type="predicted"/>